<name>A0ABP0R9G6_9DINO</name>
<evidence type="ECO:0000313" key="3">
    <source>
        <dbReference type="Proteomes" id="UP001642484"/>
    </source>
</evidence>
<proteinExistence type="predicted"/>
<evidence type="ECO:0000313" key="2">
    <source>
        <dbReference type="EMBL" id="CAK9096844.1"/>
    </source>
</evidence>
<sequence length="276" mass="29976">MPGVFRWKLLDAGSCGGCIGTLFGCESGVASLTERMDHMANKVALMHFTHDFCEKLEYESQLQMSRLKLNELGSTKTREPIATTQLLNGVVEILLQLREESPAAPSALGPARTYRPSLGTPSLRTAERSSPPSPPVSPSVGAAFVKGVEPLRTAEFGAGPPSPVHVPILVDHLQSTLECGGLALGRGTWANAYRSAPHGSRRRQALKMLCELGIVTEKELADDLTVISDEHIEECVSIGLTMLQRWPNHAPPPLEAKEFFQAQLEAMYRDKVPSPV</sequence>
<protein>
    <submittedName>
        <fullName evidence="2">Uncharacterized protein</fullName>
    </submittedName>
</protein>
<reference evidence="2 3" key="1">
    <citation type="submission" date="2024-02" db="EMBL/GenBank/DDBJ databases">
        <authorList>
            <person name="Chen Y."/>
            <person name="Shah S."/>
            <person name="Dougan E. K."/>
            <person name="Thang M."/>
            <person name="Chan C."/>
        </authorList>
    </citation>
    <scope>NUCLEOTIDE SEQUENCE [LARGE SCALE GENOMIC DNA]</scope>
</reference>
<dbReference type="Proteomes" id="UP001642484">
    <property type="component" value="Unassembled WGS sequence"/>
</dbReference>
<organism evidence="2 3">
    <name type="scientific">Durusdinium trenchii</name>
    <dbReference type="NCBI Taxonomy" id="1381693"/>
    <lineage>
        <taxon>Eukaryota</taxon>
        <taxon>Sar</taxon>
        <taxon>Alveolata</taxon>
        <taxon>Dinophyceae</taxon>
        <taxon>Suessiales</taxon>
        <taxon>Symbiodiniaceae</taxon>
        <taxon>Durusdinium</taxon>
    </lineage>
</organism>
<dbReference type="PROSITE" id="PS51257">
    <property type="entry name" value="PROKAR_LIPOPROTEIN"/>
    <property type="match status" value="1"/>
</dbReference>
<feature type="region of interest" description="Disordered" evidence="1">
    <location>
        <begin position="104"/>
        <end position="141"/>
    </location>
</feature>
<comment type="caution">
    <text evidence="2">The sequence shown here is derived from an EMBL/GenBank/DDBJ whole genome shotgun (WGS) entry which is preliminary data.</text>
</comment>
<accession>A0ABP0R9G6</accession>
<gene>
    <name evidence="2" type="ORF">CCMP2556_LOCUS46031</name>
</gene>
<keyword evidence="3" id="KW-1185">Reference proteome</keyword>
<dbReference type="EMBL" id="CAXAMN010025661">
    <property type="protein sequence ID" value="CAK9096844.1"/>
    <property type="molecule type" value="Genomic_DNA"/>
</dbReference>
<evidence type="ECO:0000256" key="1">
    <source>
        <dbReference type="SAM" id="MobiDB-lite"/>
    </source>
</evidence>